<evidence type="ECO:0000259" key="2">
    <source>
        <dbReference type="Pfam" id="PF13628"/>
    </source>
</evidence>
<protein>
    <submittedName>
        <fullName evidence="3">DUF4142 domain-containing protein</fullName>
    </submittedName>
</protein>
<dbReference type="PANTHER" id="PTHR38593:SF1">
    <property type="entry name" value="BLR2558 PROTEIN"/>
    <property type="match status" value="1"/>
</dbReference>
<feature type="signal peptide" evidence="1">
    <location>
        <begin position="1"/>
        <end position="26"/>
    </location>
</feature>
<keyword evidence="4" id="KW-1185">Reference proteome</keyword>
<accession>A0ABV7XC26</accession>
<proteinExistence type="predicted"/>
<evidence type="ECO:0000256" key="1">
    <source>
        <dbReference type="SAM" id="SignalP"/>
    </source>
</evidence>
<keyword evidence="1" id="KW-0732">Signal</keyword>
<gene>
    <name evidence="3" type="ORF">ACFOMD_14155</name>
</gene>
<dbReference type="Gene3D" id="1.20.1260.10">
    <property type="match status" value="1"/>
</dbReference>
<feature type="chain" id="PRO_5046988653" evidence="1">
    <location>
        <begin position="27"/>
        <end position="192"/>
    </location>
</feature>
<dbReference type="Pfam" id="PF13628">
    <property type="entry name" value="DUF4142"/>
    <property type="match status" value="1"/>
</dbReference>
<dbReference type="RefSeq" id="WP_380862482.1">
    <property type="nucleotide sequence ID" value="NZ_JBHRXV010000011.1"/>
</dbReference>
<dbReference type="PANTHER" id="PTHR38593">
    <property type="entry name" value="BLR2558 PROTEIN"/>
    <property type="match status" value="1"/>
</dbReference>
<feature type="domain" description="DUF4142" evidence="2">
    <location>
        <begin position="52"/>
        <end position="187"/>
    </location>
</feature>
<name>A0ABV7XC26_9SPHN</name>
<evidence type="ECO:0000313" key="4">
    <source>
        <dbReference type="Proteomes" id="UP001595615"/>
    </source>
</evidence>
<dbReference type="EMBL" id="JBHRXV010000011">
    <property type="protein sequence ID" value="MFC3713715.1"/>
    <property type="molecule type" value="Genomic_DNA"/>
</dbReference>
<organism evidence="3 4">
    <name type="scientific">Sphingoaurantiacus capsulatus</name>
    <dbReference type="NCBI Taxonomy" id="1771310"/>
    <lineage>
        <taxon>Bacteria</taxon>
        <taxon>Pseudomonadati</taxon>
        <taxon>Pseudomonadota</taxon>
        <taxon>Alphaproteobacteria</taxon>
        <taxon>Sphingomonadales</taxon>
        <taxon>Sphingosinicellaceae</taxon>
        <taxon>Sphingoaurantiacus</taxon>
    </lineage>
</organism>
<reference evidence="4" key="1">
    <citation type="journal article" date="2019" name="Int. J. Syst. Evol. Microbiol.">
        <title>The Global Catalogue of Microorganisms (GCM) 10K type strain sequencing project: providing services to taxonomists for standard genome sequencing and annotation.</title>
        <authorList>
            <consortium name="The Broad Institute Genomics Platform"/>
            <consortium name="The Broad Institute Genome Sequencing Center for Infectious Disease"/>
            <person name="Wu L."/>
            <person name="Ma J."/>
        </authorList>
    </citation>
    <scope>NUCLEOTIDE SEQUENCE [LARGE SCALE GENOMIC DNA]</scope>
    <source>
        <strain evidence="4">KCTC 42644</strain>
    </source>
</reference>
<dbReference type="Proteomes" id="UP001595615">
    <property type="component" value="Unassembled WGS sequence"/>
</dbReference>
<sequence length="192" mass="20284">MKFLKNIAIASLVGSTALLGAGAAGAFQTAASTATSNQTAERMTPNMPLDMKSFIDTASSIGAFEVVASKLALERGVGGEVKTFAEKVIADHTAANDELTALIATMNPPMAQPKDLNGKYKGLFQTLNEAGPGNASTRAYVDSQRVAHNEAVALFTAYAQGGDNAQLQAYARKYLPALQAHLDHIRRIEAMR</sequence>
<dbReference type="InterPro" id="IPR012347">
    <property type="entry name" value="Ferritin-like"/>
</dbReference>
<dbReference type="InterPro" id="IPR025419">
    <property type="entry name" value="DUF4142"/>
</dbReference>
<comment type="caution">
    <text evidence="3">The sequence shown here is derived from an EMBL/GenBank/DDBJ whole genome shotgun (WGS) entry which is preliminary data.</text>
</comment>
<evidence type="ECO:0000313" key="3">
    <source>
        <dbReference type="EMBL" id="MFC3713715.1"/>
    </source>
</evidence>